<dbReference type="InterPro" id="IPR010099">
    <property type="entry name" value="SDR39U1"/>
</dbReference>
<reference evidence="4 5" key="1">
    <citation type="submission" date="2020-04" db="EMBL/GenBank/DDBJ databases">
        <authorList>
            <person name="Pajer P."/>
            <person name="Broz P."/>
        </authorList>
    </citation>
    <scope>NUCLEOTIDE SEQUENCE [LARGE SCALE GENOMIC DNA]</scope>
    <source>
        <strain evidence="5">NRL-ATB46093</strain>
    </source>
</reference>
<feature type="domain" description="DUF1731" evidence="3">
    <location>
        <begin position="256"/>
        <end position="292"/>
    </location>
</feature>
<feature type="domain" description="NAD-dependent epimerase/dehydratase" evidence="2">
    <location>
        <begin position="5"/>
        <end position="122"/>
    </location>
</feature>
<evidence type="ECO:0000259" key="2">
    <source>
        <dbReference type="Pfam" id="PF01370"/>
    </source>
</evidence>
<sequence>MKKKVVLAGGTGFIGQYLEKQFQEQGYEVLIISRQSNQILWNDHRGIVSALEGAEMVINLAGKSVNCRYTDKNKKEIMESRTETTRLLGNAVLDCENPPPLWINASTATLYRHAEDRPMTEEKGEIGSGFSVEVGQAWEQAFFAFQLPKTRQAALRLAIVLGDEGAMGPYKNMVRFGLGGKQGNGKQMFSWIHVEDVYRIILFLQQHEELSGVFNASAPNPVTNKEFMESVRKVMNRKIGLPAAKWMLSVGAVAIGTETELILKSRWVLPERLERAGFEFKYKMPEPALREILKK</sequence>
<gene>
    <name evidence="4" type="ORF">HF394_10445</name>
</gene>
<dbReference type="NCBIfam" id="TIGR01777">
    <property type="entry name" value="yfcH"/>
    <property type="match status" value="1"/>
</dbReference>
<dbReference type="Pfam" id="PF01370">
    <property type="entry name" value="Epimerase"/>
    <property type="match status" value="1"/>
</dbReference>
<evidence type="ECO:0000313" key="4">
    <source>
        <dbReference type="EMBL" id="QKX50969.1"/>
    </source>
</evidence>
<comment type="similarity">
    <text evidence="1">Belongs to the NAD(P)-dependent epimerase/dehydratase family. SDR39U1 subfamily.</text>
</comment>
<dbReference type="SUPFAM" id="SSF51735">
    <property type="entry name" value="NAD(P)-binding Rossmann-fold domains"/>
    <property type="match status" value="1"/>
</dbReference>
<protein>
    <submittedName>
        <fullName evidence="4">TIGR01777 family protein</fullName>
    </submittedName>
</protein>
<reference evidence="5" key="2">
    <citation type="submission" date="2020-06" db="EMBL/GenBank/DDBJ databases">
        <title>Isolation of Planomicrobium glaciei.</title>
        <authorList>
            <person name="Malisova L."/>
            <person name="Safrankova R."/>
            <person name="Jakubu V."/>
            <person name="Spanelova P."/>
        </authorList>
    </citation>
    <scope>NUCLEOTIDE SEQUENCE [LARGE SCALE GENOMIC DNA]</scope>
    <source>
        <strain evidence="5">NRL-ATB46093</strain>
    </source>
</reference>
<dbReference type="PANTHER" id="PTHR11092">
    <property type="entry name" value="SUGAR NUCLEOTIDE EPIMERASE RELATED"/>
    <property type="match status" value="1"/>
</dbReference>
<dbReference type="Proteomes" id="UP000509222">
    <property type="component" value="Chromosome"/>
</dbReference>
<dbReference type="CDD" id="cd05242">
    <property type="entry name" value="SDR_a8"/>
    <property type="match status" value="1"/>
</dbReference>
<evidence type="ECO:0000259" key="3">
    <source>
        <dbReference type="Pfam" id="PF08338"/>
    </source>
</evidence>
<name>A0A7H8QAR9_9BACL</name>
<evidence type="ECO:0000256" key="1">
    <source>
        <dbReference type="ARBA" id="ARBA00009353"/>
    </source>
</evidence>
<dbReference type="Gene3D" id="3.40.50.720">
    <property type="entry name" value="NAD(P)-binding Rossmann-like Domain"/>
    <property type="match status" value="1"/>
</dbReference>
<accession>A0A7H8QAR9</accession>
<organism evidence="4 5">
    <name type="scientific">Planococcus glaciei</name>
    <dbReference type="NCBI Taxonomy" id="459472"/>
    <lineage>
        <taxon>Bacteria</taxon>
        <taxon>Bacillati</taxon>
        <taxon>Bacillota</taxon>
        <taxon>Bacilli</taxon>
        <taxon>Bacillales</taxon>
        <taxon>Caryophanaceae</taxon>
        <taxon>Planococcus</taxon>
    </lineage>
</organism>
<dbReference type="Pfam" id="PF08338">
    <property type="entry name" value="DUF1731"/>
    <property type="match status" value="1"/>
</dbReference>
<keyword evidence="5" id="KW-1185">Reference proteome</keyword>
<dbReference type="InterPro" id="IPR013549">
    <property type="entry name" value="DUF1731"/>
</dbReference>
<dbReference type="AlphaFoldDB" id="A0A7H8QAR9"/>
<dbReference type="InterPro" id="IPR036291">
    <property type="entry name" value="NAD(P)-bd_dom_sf"/>
</dbReference>
<dbReference type="InterPro" id="IPR001509">
    <property type="entry name" value="Epimerase_deHydtase"/>
</dbReference>
<dbReference type="EMBL" id="CP051177">
    <property type="protein sequence ID" value="QKX50969.1"/>
    <property type="molecule type" value="Genomic_DNA"/>
</dbReference>
<dbReference type="RefSeq" id="WP_176294549.1">
    <property type="nucleotide sequence ID" value="NZ_CP051177.1"/>
</dbReference>
<proteinExistence type="inferred from homology"/>
<dbReference type="PANTHER" id="PTHR11092:SF0">
    <property type="entry name" value="EPIMERASE FAMILY PROTEIN SDR39U1"/>
    <property type="match status" value="1"/>
</dbReference>
<evidence type="ECO:0000313" key="5">
    <source>
        <dbReference type="Proteomes" id="UP000509222"/>
    </source>
</evidence>